<dbReference type="InterPro" id="IPR001668">
    <property type="entry name" value="Mob_Pre"/>
</dbReference>
<organism evidence="3 4">
    <name type="scientific">Clostridium tarantellae</name>
    <dbReference type="NCBI Taxonomy" id="39493"/>
    <lineage>
        <taxon>Bacteria</taxon>
        <taxon>Bacillati</taxon>
        <taxon>Bacillota</taxon>
        <taxon>Clostridia</taxon>
        <taxon>Eubacteriales</taxon>
        <taxon>Clostridiaceae</taxon>
        <taxon>Clostridium</taxon>
    </lineage>
</organism>
<dbReference type="GO" id="GO:0006310">
    <property type="term" value="P:DNA recombination"/>
    <property type="evidence" value="ECO:0007669"/>
    <property type="project" value="InterPro"/>
</dbReference>
<dbReference type="OrthoDB" id="9800759at2"/>
<name>A0A6I1MMD4_9CLOT</name>
<dbReference type="CDD" id="cd17242">
    <property type="entry name" value="MobM_relaxase"/>
    <property type="match status" value="1"/>
</dbReference>
<dbReference type="GO" id="GO:0003677">
    <property type="term" value="F:DNA binding"/>
    <property type="evidence" value="ECO:0007669"/>
    <property type="project" value="InterPro"/>
</dbReference>
<comment type="caution">
    <text evidence="3">The sequence shown here is derived from an EMBL/GenBank/DDBJ whole genome shotgun (WGS) entry which is preliminary data.</text>
</comment>
<dbReference type="EMBL" id="WHJC01000240">
    <property type="protein sequence ID" value="MPQ44545.1"/>
    <property type="molecule type" value="Genomic_DNA"/>
</dbReference>
<accession>A0A6I1MMD4</accession>
<evidence type="ECO:0000256" key="2">
    <source>
        <dbReference type="SAM" id="Coils"/>
    </source>
</evidence>
<keyword evidence="2" id="KW-0175">Coiled coil</keyword>
<evidence type="ECO:0000256" key="1">
    <source>
        <dbReference type="ARBA" id="ARBA00010657"/>
    </source>
</evidence>
<sequence>MSYCVCRFQKYTRGNVFGLQKHNQRENKNYANKDITLHRTKENFDISNFEKINYLKTIDNIIEENRKSNRAVRKDAIVYVESIITSDREFFKSLSKSEIINFFSESCNFLCDKVGIHNVIASNVHFDETTPHMHFSFVPITSDGSLSAKKLINRQFLRMIQDELPKHLKSLGFNIERGVKGSKEKYLKVEDFKKETIKKLEKEIDSLKSDLNAHRIANNDLEGIVSIKTEKTFLGGKIKLLNDDYSKIIDKYEKILNNNLELKKENKSLDKKIKSLEEQLENNNEIIKSYDYLQWNFDEKKKKLEYEIRKEIQEEIKILEKNTNHFRHKYLSLIVEHEKLIKKSNSLESNLNKFNKILSSCSDKTQLEFKNKLQQNENQKNKKYGFSM</sequence>
<dbReference type="Pfam" id="PF01076">
    <property type="entry name" value="Mob_Pre"/>
    <property type="match status" value="1"/>
</dbReference>
<protein>
    <recommendedName>
        <fullName evidence="5">Plasmid recombination protein</fullName>
    </recommendedName>
</protein>
<evidence type="ECO:0000313" key="4">
    <source>
        <dbReference type="Proteomes" id="UP000430345"/>
    </source>
</evidence>
<keyword evidence="4" id="KW-1185">Reference proteome</keyword>
<comment type="similarity">
    <text evidence="1">Belongs to the plasmid mobilization pre family.</text>
</comment>
<evidence type="ECO:0008006" key="5">
    <source>
        <dbReference type="Google" id="ProtNLM"/>
    </source>
</evidence>
<evidence type="ECO:0000313" key="3">
    <source>
        <dbReference type="EMBL" id="MPQ44545.1"/>
    </source>
</evidence>
<dbReference type="AlphaFoldDB" id="A0A6I1MMD4"/>
<proteinExistence type="inferred from homology"/>
<dbReference type="NCBIfam" id="NF041497">
    <property type="entry name" value="MobV"/>
    <property type="match status" value="1"/>
</dbReference>
<dbReference type="Gene3D" id="3.30.930.30">
    <property type="match status" value="1"/>
</dbReference>
<feature type="coiled-coil region" evidence="2">
    <location>
        <begin position="190"/>
        <end position="217"/>
    </location>
</feature>
<reference evidence="3 4" key="1">
    <citation type="submission" date="2019-10" db="EMBL/GenBank/DDBJ databases">
        <title>The Genome Sequence of Clostridium tarantellae Isolated from Fish Brain.</title>
        <authorList>
            <person name="Bano L."/>
            <person name="Kiel M."/>
            <person name="Sales G."/>
            <person name="Doxey A.C."/>
            <person name="Mansfield M.J."/>
            <person name="Schiavone M."/>
            <person name="Rossetto O."/>
            <person name="Pirazzini M."/>
            <person name="Dobrindt U."/>
            <person name="Montecucco C."/>
        </authorList>
    </citation>
    <scope>NUCLEOTIDE SEQUENCE [LARGE SCALE GENOMIC DNA]</scope>
    <source>
        <strain evidence="3 4">DSM 3997</strain>
    </source>
</reference>
<dbReference type="RefSeq" id="WP_152891111.1">
    <property type="nucleotide sequence ID" value="NZ_WHJC01000240.1"/>
</dbReference>
<feature type="coiled-coil region" evidence="2">
    <location>
        <begin position="252"/>
        <end position="329"/>
    </location>
</feature>
<dbReference type="Proteomes" id="UP000430345">
    <property type="component" value="Unassembled WGS sequence"/>
</dbReference>
<gene>
    <name evidence="3" type="ORF">GBZ86_12380</name>
</gene>